<keyword evidence="3" id="KW-1185">Reference proteome</keyword>
<dbReference type="InterPro" id="IPR029787">
    <property type="entry name" value="Nucleotide_cyclase"/>
</dbReference>
<gene>
    <name evidence="2" type="ORF">Ga0061065_11135</name>
</gene>
<dbReference type="Proteomes" id="UP000182769">
    <property type="component" value="Unassembled WGS sequence"/>
</dbReference>
<dbReference type="InterPro" id="IPR043128">
    <property type="entry name" value="Rev_trsase/Diguanyl_cyclase"/>
</dbReference>
<evidence type="ECO:0000313" key="2">
    <source>
        <dbReference type="EMBL" id="CUB05445.1"/>
    </source>
</evidence>
<reference evidence="3" key="1">
    <citation type="submission" date="2015-08" db="EMBL/GenBank/DDBJ databases">
        <authorList>
            <person name="Varghese N."/>
        </authorList>
    </citation>
    <scope>NUCLEOTIDE SEQUENCE [LARGE SCALE GENOMIC DNA]</scope>
    <source>
        <strain evidence="3">JCM 18476</strain>
    </source>
</reference>
<proteinExistence type="predicted"/>
<evidence type="ECO:0000259" key="1">
    <source>
        <dbReference type="SMART" id="SM00267"/>
    </source>
</evidence>
<dbReference type="AlphaFoldDB" id="A0A0K6IQQ2"/>
<dbReference type="STRING" id="1137284.GCA_001418205_02975"/>
<accession>A0A0K6IQQ2</accession>
<sequence>MKIETKDAILQDAPLLEAVHESLIQREFLLQLRKIDHVLLGHVASSTNFMSYVDQIVSSICDLLTSNMRPCVFWCDKDLTQWRVLNYKDWPELSDSLGNVRHVPQPLATFVASPSRPFAREHNLSARADWNRWQDVLNEHFLDTCDLVSVQDEDKNWITFCLFSAKLAAESEHRMHFWAVDQIIHSIPQWLNAMVARIKTDARLQEHTNEITGLLQPHAFDHAFDMMLRDARRYFQRLAFLSVLVSKDAQVDELKLLSDTLRDTLRDNDLLANISDYEFIMAMRINQLDDAPIVAQKVQKALQKADPNQVSVLSGGIKIGVALYPEQANQNKLYLASLAAANAVTENVGYRLEYYGKFVKDLDEAYDE</sequence>
<dbReference type="EMBL" id="CYHG01000011">
    <property type="protein sequence ID" value="CUB05445.1"/>
    <property type="molecule type" value="Genomic_DNA"/>
</dbReference>
<name>A0A0K6IQQ2_9GAMM</name>
<dbReference type="Gene3D" id="3.30.70.270">
    <property type="match status" value="1"/>
</dbReference>
<dbReference type="OrthoDB" id="6097672at2"/>
<feature type="domain" description="GGDEF" evidence="1">
    <location>
        <begin position="197"/>
        <end position="355"/>
    </location>
</feature>
<dbReference type="SUPFAM" id="SSF55073">
    <property type="entry name" value="Nucleotide cyclase"/>
    <property type="match status" value="1"/>
</dbReference>
<dbReference type="SMART" id="SM00267">
    <property type="entry name" value="GGDEF"/>
    <property type="match status" value="1"/>
</dbReference>
<evidence type="ECO:0000313" key="3">
    <source>
        <dbReference type="Proteomes" id="UP000182769"/>
    </source>
</evidence>
<dbReference type="InterPro" id="IPR000160">
    <property type="entry name" value="GGDEF_dom"/>
</dbReference>
<dbReference type="RefSeq" id="WP_055464021.1">
    <property type="nucleotide sequence ID" value="NZ_CYHG01000011.1"/>
</dbReference>
<dbReference type="Pfam" id="PF00990">
    <property type="entry name" value="GGDEF"/>
    <property type="match status" value="1"/>
</dbReference>
<organism evidence="2 3">
    <name type="scientific">Marinomonas fungiae</name>
    <dbReference type="NCBI Taxonomy" id="1137284"/>
    <lineage>
        <taxon>Bacteria</taxon>
        <taxon>Pseudomonadati</taxon>
        <taxon>Pseudomonadota</taxon>
        <taxon>Gammaproteobacteria</taxon>
        <taxon>Oceanospirillales</taxon>
        <taxon>Oceanospirillaceae</taxon>
        <taxon>Marinomonas</taxon>
    </lineage>
</organism>
<protein>
    <submittedName>
        <fullName evidence="2">GGDEF domain, diguanylate cyclase (C-di-GMP synthetase) or its enzymatically inactive variants</fullName>
    </submittedName>
</protein>